<reference evidence="2" key="1">
    <citation type="journal article" date="2021" name="Nat. Commun.">
        <title>Genetic determinants of endophytism in the Arabidopsis root mycobiome.</title>
        <authorList>
            <person name="Mesny F."/>
            <person name="Miyauchi S."/>
            <person name="Thiergart T."/>
            <person name="Pickel B."/>
            <person name="Atanasova L."/>
            <person name="Karlsson M."/>
            <person name="Huettel B."/>
            <person name="Barry K.W."/>
            <person name="Haridas S."/>
            <person name="Chen C."/>
            <person name="Bauer D."/>
            <person name="Andreopoulos W."/>
            <person name="Pangilinan J."/>
            <person name="LaButti K."/>
            <person name="Riley R."/>
            <person name="Lipzen A."/>
            <person name="Clum A."/>
            <person name="Drula E."/>
            <person name="Henrissat B."/>
            <person name="Kohler A."/>
            <person name="Grigoriev I.V."/>
            <person name="Martin F.M."/>
            <person name="Hacquard S."/>
        </authorList>
    </citation>
    <scope>NUCLEOTIDE SEQUENCE</scope>
    <source>
        <strain evidence="2">MPI-CAGE-CH-0235</strain>
    </source>
</reference>
<dbReference type="Pfam" id="PF13489">
    <property type="entry name" value="Methyltransf_23"/>
    <property type="match status" value="1"/>
</dbReference>
<protein>
    <submittedName>
        <fullName evidence="2">Methyltransferase domain-containing protein</fullName>
    </submittedName>
</protein>
<dbReference type="GO" id="GO:0032259">
    <property type="term" value="P:methylation"/>
    <property type="evidence" value="ECO:0007669"/>
    <property type="project" value="UniProtKB-KW"/>
</dbReference>
<dbReference type="PANTHER" id="PTHR43591:SF14">
    <property type="entry name" value="METHYLTRANSFERASE"/>
    <property type="match status" value="1"/>
</dbReference>
<dbReference type="AlphaFoldDB" id="A0A8K0WUW2"/>
<proteinExistence type="inferred from homology"/>
<dbReference type="EMBL" id="JAGPNK010000002">
    <property type="protein sequence ID" value="KAH7326085.1"/>
    <property type="molecule type" value="Genomic_DNA"/>
</dbReference>
<name>A0A8K0WUW2_9HYPO</name>
<evidence type="ECO:0000256" key="1">
    <source>
        <dbReference type="ARBA" id="ARBA00038158"/>
    </source>
</evidence>
<dbReference type="OrthoDB" id="2013972at2759"/>
<dbReference type="SUPFAM" id="SSF53335">
    <property type="entry name" value="S-adenosyl-L-methionine-dependent methyltransferases"/>
    <property type="match status" value="1"/>
</dbReference>
<accession>A0A8K0WUW2</accession>
<keyword evidence="3" id="KW-1185">Reference proteome</keyword>
<keyword evidence="2" id="KW-0489">Methyltransferase</keyword>
<dbReference type="Gene3D" id="3.40.50.150">
    <property type="entry name" value="Vaccinia Virus protein VP39"/>
    <property type="match status" value="1"/>
</dbReference>
<gene>
    <name evidence="2" type="ORF">B0I35DRAFT_125698</name>
</gene>
<organism evidence="2 3">
    <name type="scientific">Stachybotrys elegans</name>
    <dbReference type="NCBI Taxonomy" id="80388"/>
    <lineage>
        <taxon>Eukaryota</taxon>
        <taxon>Fungi</taxon>
        <taxon>Dikarya</taxon>
        <taxon>Ascomycota</taxon>
        <taxon>Pezizomycotina</taxon>
        <taxon>Sordariomycetes</taxon>
        <taxon>Hypocreomycetidae</taxon>
        <taxon>Hypocreales</taxon>
        <taxon>Stachybotryaceae</taxon>
        <taxon>Stachybotrys</taxon>
    </lineage>
</organism>
<evidence type="ECO:0000313" key="3">
    <source>
        <dbReference type="Proteomes" id="UP000813444"/>
    </source>
</evidence>
<sequence>MERERLELQGAAMTRLFHDRLFFAPLSKNHPPQYILDIGTGTGDWAIHMGDVFPTSQVIGTDLSPIQPDIVPPNVNFYIEDSSEPWFYSHSFDYIHTRVTTGSWANFKTQVADQAYEALSPGGWFESQEFDCLLTSDDGTLRPDSAMSRWMHDMLNAAQVSDRPFMMAAHVKQAYLEAGFVDVHERVFKMPINPWPKDERLKELGRMWHRNMTQGLSGFSVWLFNRVYDRSPEETEVMLVDVRREMSDMYIHAYMPIHVVWGRKPYPHEIVVRNEANPGQAT</sequence>
<comment type="caution">
    <text evidence="2">The sequence shown here is derived from an EMBL/GenBank/DDBJ whole genome shotgun (WGS) entry which is preliminary data.</text>
</comment>
<keyword evidence="2" id="KW-0808">Transferase</keyword>
<dbReference type="InterPro" id="IPR029063">
    <property type="entry name" value="SAM-dependent_MTases_sf"/>
</dbReference>
<comment type="similarity">
    <text evidence="1">Belongs to the methyltransferase superfamily. LaeA methyltransferase family.</text>
</comment>
<evidence type="ECO:0000313" key="2">
    <source>
        <dbReference type="EMBL" id="KAH7326085.1"/>
    </source>
</evidence>
<dbReference type="PANTHER" id="PTHR43591">
    <property type="entry name" value="METHYLTRANSFERASE"/>
    <property type="match status" value="1"/>
</dbReference>
<dbReference type="Proteomes" id="UP000813444">
    <property type="component" value="Unassembled WGS sequence"/>
</dbReference>
<dbReference type="GO" id="GO:0008168">
    <property type="term" value="F:methyltransferase activity"/>
    <property type="evidence" value="ECO:0007669"/>
    <property type="project" value="UniProtKB-KW"/>
</dbReference>
<dbReference type="CDD" id="cd02440">
    <property type="entry name" value="AdoMet_MTases"/>
    <property type="match status" value="1"/>
</dbReference>